<dbReference type="InterPro" id="IPR009400">
    <property type="entry name" value="TFIIH_TTDA/Tfb5"/>
</dbReference>
<protein>
    <recommendedName>
        <fullName evidence="8">General transcription and DNA repair factor IIH subunit TFB5</fullName>
    </recommendedName>
</protein>
<reference evidence="9 10" key="1">
    <citation type="submission" date="2024-03" db="EMBL/GenBank/DDBJ databases">
        <title>The Acrasis kona genome and developmental transcriptomes reveal deep origins of eukaryotic multicellular pathways.</title>
        <authorList>
            <person name="Sheikh S."/>
            <person name="Fu C.-J."/>
            <person name="Brown M.W."/>
            <person name="Baldauf S.L."/>
        </authorList>
    </citation>
    <scope>NUCLEOTIDE SEQUENCE [LARGE SCALE GENOMIC DNA]</scope>
    <source>
        <strain evidence="9 10">ATCC MYA-3509</strain>
    </source>
</reference>
<comment type="function">
    <text evidence="8">In NER, TFIIH acts by opening DNA around the lesion to allow the excision of the damaged oligonucleotide and its replacement by a new DNA fragment. In transcription, TFIIH has an essential role in transcription initiation. When the pre-initiation complex (PIC) has been established, TFIIH is required for promoter opening and promoter escape.</text>
</comment>
<evidence type="ECO:0000256" key="1">
    <source>
        <dbReference type="ARBA" id="ARBA00004123"/>
    </source>
</evidence>
<evidence type="ECO:0000256" key="4">
    <source>
        <dbReference type="ARBA" id="ARBA00023015"/>
    </source>
</evidence>
<dbReference type="InterPro" id="IPR035935">
    <property type="entry name" value="TFB5-like_sf"/>
</dbReference>
<name>A0AAW2Z1N7_9EUKA</name>
<dbReference type="GO" id="GO:0006367">
    <property type="term" value="P:transcription initiation at RNA polymerase II promoter"/>
    <property type="evidence" value="ECO:0007669"/>
    <property type="project" value="UniProtKB-UniRule"/>
</dbReference>
<evidence type="ECO:0000256" key="2">
    <source>
        <dbReference type="ARBA" id="ARBA00007470"/>
    </source>
</evidence>
<gene>
    <name evidence="9" type="ORF">AKO1_014907</name>
</gene>
<dbReference type="GO" id="GO:0005675">
    <property type="term" value="C:transcription factor TFIIH holo complex"/>
    <property type="evidence" value="ECO:0007669"/>
    <property type="project" value="TreeGrafter"/>
</dbReference>
<dbReference type="SUPFAM" id="SSF142897">
    <property type="entry name" value="TFB5-like"/>
    <property type="match status" value="1"/>
</dbReference>
<dbReference type="Pfam" id="PF06331">
    <property type="entry name" value="Tfb5"/>
    <property type="match status" value="1"/>
</dbReference>
<keyword evidence="4 8" id="KW-0805">Transcription regulation</keyword>
<evidence type="ECO:0000313" key="10">
    <source>
        <dbReference type="Proteomes" id="UP001431209"/>
    </source>
</evidence>
<keyword evidence="6 8" id="KW-0234">DNA repair</keyword>
<evidence type="ECO:0000256" key="5">
    <source>
        <dbReference type="ARBA" id="ARBA00023163"/>
    </source>
</evidence>
<dbReference type="Proteomes" id="UP001431209">
    <property type="component" value="Unassembled WGS sequence"/>
</dbReference>
<organism evidence="9 10">
    <name type="scientific">Acrasis kona</name>
    <dbReference type="NCBI Taxonomy" id="1008807"/>
    <lineage>
        <taxon>Eukaryota</taxon>
        <taxon>Discoba</taxon>
        <taxon>Heterolobosea</taxon>
        <taxon>Tetramitia</taxon>
        <taxon>Eutetramitia</taxon>
        <taxon>Acrasidae</taxon>
        <taxon>Acrasis</taxon>
    </lineage>
</organism>
<evidence type="ECO:0000256" key="3">
    <source>
        <dbReference type="ARBA" id="ARBA00022763"/>
    </source>
</evidence>
<evidence type="ECO:0000313" key="9">
    <source>
        <dbReference type="EMBL" id="KAL0483001.1"/>
    </source>
</evidence>
<keyword evidence="10" id="KW-1185">Reference proteome</keyword>
<accession>A0AAW2Z1N7</accession>
<dbReference type="FunFam" id="3.30.70.1220:FF:000001">
    <property type="entry name" value="General transcription factor IIH subunit 5"/>
    <property type="match status" value="1"/>
</dbReference>
<dbReference type="GO" id="GO:0006294">
    <property type="term" value="P:nucleotide-excision repair, preincision complex assembly"/>
    <property type="evidence" value="ECO:0007669"/>
    <property type="project" value="TreeGrafter"/>
</dbReference>
<keyword evidence="7 8" id="KW-0539">Nucleus</keyword>
<sequence length="71" mass="8221">MVNAIRGVLLECDPAVKQFILHLNKENTGSHSGFVIMDLDETHLFVDESIVEYLQEKLDDLHEKSYQFKKT</sequence>
<dbReference type="PANTHER" id="PTHR28580:SF1">
    <property type="entry name" value="GENERAL TRANSCRIPTION FACTOR IIH SUBUNIT 5"/>
    <property type="match status" value="1"/>
</dbReference>
<proteinExistence type="inferred from homology"/>
<comment type="similarity">
    <text evidence="2 8">Belongs to the TFB5 family.</text>
</comment>
<dbReference type="AlphaFoldDB" id="A0AAW2Z1N7"/>
<dbReference type="Gene3D" id="3.30.70.1220">
    <property type="entry name" value="TFB5-like"/>
    <property type="match status" value="1"/>
</dbReference>
<evidence type="ECO:0000256" key="6">
    <source>
        <dbReference type="ARBA" id="ARBA00023204"/>
    </source>
</evidence>
<comment type="caution">
    <text evidence="9">The sequence shown here is derived from an EMBL/GenBank/DDBJ whole genome shotgun (WGS) entry which is preliminary data.</text>
</comment>
<dbReference type="EMBL" id="JAOPGA020000923">
    <property type="protein sequence ID" value="KAL0483001.1"/>
    <property type="molecule type" value="Genomic_DNA"/>
</dbReference>
<dbReference type="GO" id="GO:0000439">
    <property type="term" value="C:transcription factor TFIIH core complex"/>
    <property type="evidence" value="ECO:0007669"/>
    <property type="project" value="UniProtKB-UniRule"/>
</dbReference>
<comment type="subunit">
    <text evidence="8">Component of the 7-subunit TFIIH core complex.</text>
</comment>
<evidence type="ECO:0000256" key="8">
    <source>
        <dbReference type="RuleBase" id="RU368032"/>
    </source>
</evidence>
<dbReference type="SMART" id="SM01395">
    <property type="entry name" value="Tbf5"/>
    <property type="match status" value="1"/>
</dbReference>
<keyword evidence="5 8" id="KW-0804">Transcription</keyword>
<comment type="subcellular location">
    <subcellularLocation>
        <location evidence="1 8">Nucleus</location>
    </subcellularLocation>
</comment>
<dbReference type="PANTHER" id="PTHR28580">
    <property type="entry name" value="GENERAL TRANSCRIPTION FACTOR IIH SUBUNIT 5"/>
    <property type="match status" value="1"/>
</dbReference>
<keyword evidence="3 8" id="KW-0227">DNA damage</keyword>
<evidence type="ECO:0000256" key="7">
    <source>
        <dbReference type="ARBA" id="ARBA00023242"/>
    </source>
</evidence>